<evidence type="ECO:0000313" key="2">
    <source>
        <dbReference type="Proteomes" id="UP000696280"/>
    </source>
</evidence>
<dbReference type="EMBL" id="CAJVRL010000025">
    <property type="protein sequence ID" value="CAG8949970.1"/>
    <property type="molecule type" value="Genomic_DNA"/>
</dbReference>
<dbReference type="Proteomes" id="UP000696280">
    <property type="component" value="Unassembled WGS sequence"/>
</dbReference>
<evidence type="ECO:0000313" key="1">
    <source>
        <dbReference type="EMBL" id="CAG8949970.1"/>
    </source>
</evidence>
<accession>A0A9N9PNG4</accession>
<proteinExistence type="predicted"/>
<protein>
    <submittedName>
        <fullName evidence="1">Uncharacterized protein</fullName>
    </submittedName>
</protein>
<sequence>MAAICFEGGSQQEHPLLELLSCKTASLDALGHALEISLTPHRYVHRIPLMRTPEMISRMPQHCIGKIMPTNKREEPIR</sequence>
<dbReference type="AlphaFoldDB" id="A0A9N9PNG4"/>
<organism evidence="1 2">
    <name type="scientific">Hymenoscyphus fraxineus</name>
    <dbReference type="NCBI Taxonomy" id="746836"/>
    <lineage>
        <taxon>Eukaryota</taxon>
        <taxon>Fungi</taxon>
        <taxon>Dikarya</taxon>
        <taxon>Ascomycota</taxon>
        <taxon>Pezizomycotina</taxon>
        <taxon>Leotiomycetes</taxon>
        <taxon>Helotiales</taxon>
        <taxon>Helotiaceae</taxon>
        <taxon>Hymenoscyphus</taxon>
    </lineage>
</organism>
<gene>
    <name evidence="1" type="ORF">HYFRA_00004302</name>
</gene>
<name>A0A9N9PNG4_9HELO</name>
<keyword evidence="2" id="KW-1185">Reference proteome</keyword>
<reference evidence="1" key="1">
    <citation type="submission" date="2021-07" db="EMBL/GenBank/DDBJ databases">
        <authorList>
            <person name="Durling M."/>
        </authorList>
    </citation>
    <scope>NUCLEOTIDE SEQUENCE</scope>
</reference>
<comment type="caution">
    <text evidence="1">The sequence shown here is derived from an EMBL/GenBank/DDBJ whole genome shotgun (WGS) entry which is preliminary data.</text>
</comment>